<evidence type="ECO:0000313" key="1">
    <source>
        <dbReference type="EMBL" id="KAJ8100711.1"/>
    </source>
</evidence>
<accession>A0AAD7QSW2</accession>
<reference evidence="1" key="1">
    <citation type="submission" date="2023-03" db="EMBL/GenBank/DDBJ databases">
        <title>Near-Complete genome sequence of Lipomyces tetrasporous NRRL Y-64009, an oleaginous yeast capable of growing on lignocellulosic hydrolysates.</title>
        <authorList>
            <consortium name="Lawrence Berkeley National Laboratory"/>
            <person name="Jagtap S.S."/>
            <person name="Liu J.-J."/>
            <person name="Walukiewicz H.E."/>
            <person name="Pangilinan J."/>
            <person name="Lipzen A."/>
            <person name="Ahrendt S."/>
            <person name="Koriabine M."/>
            <person name="Cobaugh K."/>
            <person name="Salamov A."/>
            <person name="Yoshinaga Y."/>
            <person name="Ng V."/>
            <person name="Daum C."/>
            <person name="Grigoriev I.V."/>
            <person name="Slininger P.J."/>
            <person name="Dien B.S."/>
            <person name="Jin Y.-S."/>
            <person name="Rao C.V."/>
        </authorList>
    </citation>
    <scope>NUCLEOTIDE SEQUENCE</scope>
    <source>
        <strain evidence="1">NRRL Y-64009</strain>
    </source>
</reference>
<comment type="caution">
    <text evidence="1">The sequence shown here is derived from an EMBL/GenBank/DDBJ whole genome shotgun (WGS) entry which is preliminary data.</text>
</comment>
<protein>
    <submittedName>
        <fullName evidence="1">Uncharacterized protein</fullName>
    </submittedName>
</protein>
<name>A0AAD7QSW2_9ASCO</name>
<dbReference type="EMBL" id="JARPMG010000005">
    <property type="protein sequence ID" value="KAJ8100711.1"/>
    <property type="molecule type" value="Genomic_DNA"/>
</dbReference>
<evidence type="ECO:0000313" key="2">
    <source>
        <dbReference type="Proteomes" id="UP001217417"/>
    </source>
</evidence>
<dbReference type="AlphaFoldDB" id="A0AAD7QSW2"/>
<dbReference type="GeneID" id="80879221"/>
<sequence>MVADSFSCVEPVQCNPRTPYFDFSKNEYVVEVMETGNSLAGGMDVRVGRAKAREASASDIFSNSKKEYYAELVVTETLSSEPNTEPKNTVRELDESDEMYYEIKYSDRRMNSEGVVQPDGILRLDEPVLSEYTAYEKLSRYYDVATHWQKRSGRAGCGYRNSPANAVHDVGGIKTKKLVQGTAIPETEAAATKSLKIATVSL</sequence>
<gene>
    <name evidence="1" type="ORF">POJ06DRAFT_110223</name>
</gene>
<dbReference type="RefSeq" id="XP_056044161.1">
    <property type="nucleotide sequence ID" value="XM_056184055.1"/>
</dbReference>
<dbReference type="Proteomes" id="UP001217417">
    <property type="component" value="Unassembled WGS sequence"/>
</dbReference>
<proteinExistence type="predicted"/>
<organism evidence="1 2">
    <name type="scientific">Lipomyces tetrasporus</name>
    <dbReference type="NCBI Taxonomy" id="54092"/>
    <lineage>
        <taxon>Eukaryota</taxon>
        <taxon>Fungi</taxon>
        <taxon>Dikarya</taxon>
        <taxon>Ascomycota</taxon>
        <taxon>Saccharomycotina</taxon>
        <taxon>Lipomycetes</taxon>
        <taxon>Lipomycetales</taxon>
        <taxon>Lipomycetaceae</taxon>
        <taxon>Lipomyces</taxon>
    </lineage>
</organism>
<keyword evidence="2" id="KW-1185">Reference proteome</keyword>